<proteinExistence type="predicted"/>
<keyword evidence="1" id="KW-0805">Transcription regulation</keyword>
<feature type="compositionally biased region" description="Polar residues" evidence="4">
    <location>
        <begin position="165"/>
        <end position="182"/>
    </location>
</feature>
<feature type="compositionally biased region" description="Polar residues" evidence="4">
    <location>
        <begin position="112"/>
        <end position="131"/>
    </location>
</feature>
<protein>
    <submittedName>
        <fullName evidence="6">Component of SWI/SNF global activator complex</fullName>
    </submittedName>
</protein>
<dbReference type="PROSITE" id="PS51011">
    <property type="entry name" value="ARID"/>
    <property type="match status" value="1"/>
</dbReference>
<keyword evidence="3" id="KW-0539">Nucleus</keyword>
<feature type="compositionally biased region" description="Polar residues" evidence="4">
    <location>
        <begin position="230"/>
        <end position="240"/>
    </location>
</feature>
<evidence type="ECO:0000259" key="5">
    <source>
        <dbReference type="PROSITE" id="PS51011"/>
    </source>
</evidence>
<organism evidence="6 7">
    <name type="scientific">Sporothrix epigloea</name>
    <dbReference type="NCBI Taxonomy" id="1892477"/>
    <lineage>
        <taxon>Eukaryota</taxon>
        <taxon>Fungi</taxon>
        <taxon>Dikarya</taxon>
        <taxon>Ascomycota</taxon>
        <taxon>Pezizomycotina</taxon>
        <taxon>Sordariomycetes</taxon>
        <taxon>Sordariomycetidae</taxon>
        <taxon>Ophiostomatales</taxon>
        <taxon>Ophiostomataceae</taxon>
        <taxon>Sporothrix</taxon>
    </lineage>
</organism>
<dbReference type="InterPro" id="IPR001606">
    <property type="entry name" value="ARID_dom"/>
</dbReference>
<feature type="region of interest" description="Disordered" evidence="4">
    <location>
        <begin position="346"/>
        <end position="418"/>
    </location>
</feature>
<feature type="compositionally biased region" description="Basic and acidic residues" evidence="4">
    <location>
        <begin position="624"/>
        <end position="637"/>
    </location>
</feature>
<reference evidence="6 7" key="1">
    <citation type="submission" date="2024-01" db="EMBL/GenBank/DDBJ databases">
        <authorList>
            <person name="Allen C."/>
            <person name="Tagirdzhanova G."/>
        </authorList>
    </citation>
    <scope>NUCLEOTIDE SEQUENCE [LARGE SCALE GENOMIC DNA]</scope>
    <source>
        <strain evidence="6 7">CBS 119000</strain>
    </source>
</reference>
<feature type="compositionally biased region" description="Low complexity" evidence="4">
    <location>
        <begin position="60"/>
        <end position="69"/>
    </location>
</feature>
<dbReference type="SMART" id="SM00501">
    <property type="entry name" value="BRIGHT"/>
    <property type="match status" value="1"/>
</dbReference>
<dbReference type="InterPro" id="IPR051232">
    <property type="entry name" value="ARID/SWI1_ChromRemod"/>
</dbReference>
<evidence type="ECO:0000313" key="7">
    <source>
        <dbReference type="Proteomes" id="UP001642502"/>
    </source>
</evidence>
<dbReference type="PANTHER" id="PTHR13964">
    <property type="entry name" value="RBP-RELATED"/>
    <property type="match status" value="1"/>
</dbReference>
<feature type="compositionally biased region" description="Low complexity" evidence="4">
    <location>
        <begin position="552"/>
        <end position="564"/>
    </location>
</feature>
<keyword evidence="2" id="KW-0804">Transcription</keyword>
<comment type="caution">
    <text evidence="6">The sequence shown here is derived from an EMBL/GenBank/DDBJ whole genome shotgun (WGS) entry which is preliminary data.</text>
</comment>
<feature type="region of interest" description="Disordered" evidence="4">
    <location>
        <begin position="552"/>
        <end position="697"/>
    </location>
</feature>
<dbReference type="Proteomes" id="UP001642502">
    <property type="component" value="Unassembled WGS sequence"/>
</dbReference>
<evidence type="ECO:0000313" key="6">
    <source>
        <dbReference type="EMBL" id="CAK7273784.1"/>
    </source>
</evidence>
<dbReference type="SMART" id="SM01014">
    <property type="entry name" value="ARID"/>
    <property type="match status" value="1"/>
</dbReference>
<evidence type="ECO:0000256" key="1">
    <source>
        <dbReference type="ARBA" id="ARBA00023015"/>
    </source>
</evidence>
<feature type="compositionally biased region" description="Low complexity" evidence="4">
    <location>
        <begin position="351"/>
        <end position="392"/>
    </location>
</feature>
<feature type="compositionally biased region" description="Low complexity" evidence="4">
    <location>
        <begin position="186"/>
        <end position="203"/>
    </location>
</feature>
<dbReference type="PANTHER" id="PTHR13964:SF27">
    <property type="entry name" value="HAT-TRICK, ISOFORM D"/>
    <property type="match status" value="1"/>
</dbReference>
<keyword evidence="7" id="KW-1185">Reference proteome</keyword>
<sequence length="1182" mass="130185">MSSWMNDATVQKHNGNSFPYIDNSNTSTAGVGSMMDPAAFMATSQVAQFNTSHPYVNSQHLMQQQQQLQPGPPMYQTNQIIPSKRPRPREENIIASPRQNLGMLPKSRVEVPQQSHFSGHQQPGHPQSNPQAPLYPHLPHNGSANATPSPIMANQIRAGSVPQRVATTSPHPFSPATQSFAPQASPVPSDPSSLPPQQQAQNSFGQSGGAGFMPGYNPKYTHTPPPARPSPNQQQTSSIPQHMGQIAPQIGQLGQMNPQLAALSSGGMGPGGSMGQMSSAAQLAQVPNAALFTPQMQQQLAQARNPLEQQKLMYQIQLQRQLQQSSMQSTAGNQTPNQNIIPQQRSMIARQQQQQQHHQQQQQQLHQHQHQQHIAQQKQQPQSAQQSQLVQQIGLNGQMSPSTSKSAQSPSVASNQNGYQRTSDQFFSQLSVFMQRMNLPLDSNPVAGDRPIHLMQLFQFVQKHGGYRNITANNYWPQVSNALGFLPAQISSVAGLVKAIYERNLLKFEEFVVAQSRAKANQQQQNVLQQAQSQAHEQLQQQSLQQQQDILPPTPQQQQPLHDLGGLPSIPTTPKSAARPKSKRQASGTQPPELRHAAFNGQVNGFTSPHPPVHQQPALSASSKGRDRDFRSAHTTDEYASSSGAGISTSSTQPPAHPDAGDNHVDNFLPDQPLGQMSAGHRPGQMSGHFRGPVFDDSDEYKPLSRSMLTFGGVDVNAPAKVVTDILQMRPEVPAFNELGNIDIHAITKSIQSGIHSEVRLALDTLATVTATSLHGHEIELDKCDELLEALIEYADELLEILAENTVEVSDDILIPHYEDVARVCQIERLSIRDEPEIGSEDEEMDRTVSRLLCITTIMRNLSFNPRNQTGLADEVAVKFLCRLIRYMGTRNMLLRTQLNMLDFMKDAIIFLSNVASSIEIPDQEEALCFLQFLLAFAPASLPSLGDDHLFFPSYQPTLHPYLPAAVDALAKLLARDEPNRTHFRTLFGSDSGSAGGLAPHDLLTHAFALAISPIPEHLREVRPHHLPPVFEARKPAIMQGLLAANIVASLAPNFESGVTRAWLMASNGFVPNLHRTVRDLCRQYESVEIHLRQQHMQRLNGRNQHVPAKDAELMYIVVMAISMLRKLGEKAIDPSDKTSSLPPDVLPSQEYLLKALEMCSGEWSRDGFLHSYVAFAALDGK</sequence>
<dbReference type="EMBL" id="CAWUON010000121">
    <property type="protein sequence ID" value="CAK7273784.1"/>
    <property type="molecule type" value="Genomic_DNA"/>
</dbReference>
<dbReference type="Gene3D" id="1.10.150.60">
    <property type="entry name" value="ARID DNA-binding domain"/>
    <property type="match status" value="1"/>
</dbReference>
<feature type="compositionally biased region" description="Low complexity" evidence="4">
    <location>
        <begin position="400"/>
        <end position="414"/>
    </location>
</feature>
<accession>A0ABP0DZZ4</accession>
<dbReference type="SUPFAM" id="SSF46774">
    <property type="entry name" value="ARID-like"/>
    <property type="match status" value="1"/>
</dbReference>
<dbReference type="InterPro" id="IPR036431">
    <property type="entry name" value="ARID_dom_sf"/>
</dbReference>
<evidence type="ECO:0000256" key="2">
    <source>
        <dbReference type="ARBA" id="ARBA00023163"/>
    </source>
</evidence>
<feature type="region of interest" description="Disordered" evidence="4">
    <location>
        <begin position="261"/>
        <end position="280"/>
    </location>
</feature>
<feature type="domain" description="ARID" evidence="5">
    <location>
        <begin position="420"/>
        <end position="513"/>
    </location>
</feature>
<feature type="region of interest" description="Disordered" evidence="4">
    <location>
        <begin position="60"/>
        <end position="240"/>
    </location>
</feature>
<evidence type="ECO:0000256" key="3">
    <source>
        <dbReference type="ARBA" id="ARBA00023242"/>
    </source>
</evidence>
<dbReference type="CDD" id="cd16871">
    <property type="entry name" value="ARID_Swi1p-like"/>
    <property type="match status" value="1"/>
</dbReference>
<gene>
    <name evidence="6" type="primary">SWI1</name>
    <name evidence="6" type="ORF">SEPCBS119000_005835</name>
</gene>
<feature type="compositionally biased region" description="Low complexity" evidence="4">
    <location>
        <begin position="640"/>
        <end position="652"/>
    </location>
</feature>
<dbReference type="Pfam" id="PF01388">
    <property type="entry name" value="ARID"/>
    <property type="match status" value="1"/>
</dbReference>
<evidence type="ECO:0000256" key="4">
    <source>
        <dbReference type="SAM" id="MobiDB-lite"/>
    </source>
</evidence>
<name>A0ABP0DZZ4_9PEZI</name>